<dbReference type="EMBL" id="GBXM01036446">
    <property type="protein sequence ID" value="JAH72131.1"/>
    <property type="molecule type" value="Transcribed_RNA"/>
</dbReference>
<name>A0A0E9V2A8_ANGAN</name>
<proteinExistence type="predicted"/>
<reference evidence="1" key="1">
    <citation type="submission" date="2014-11" db="EMBL/GenBank/DDBJ databases">
        <authorList>
            <person name="Amaro Gonzalez C."/>
        </authorList>
    </citation>
    <scope>NUCLEOTIDE SEQUENCE</scope>
</reference>
<protein>
    <submittedName>
        <fullName evidence="1">Uncharacterized protein</fullName>
    </submittedName>
</protein>
<dbReference type="AlphaFoldDB" id="A0A0E9V2A8"/>
<accession>A0A0E9V2A8</accession>
<reference evidence="1" key="2">
    <citation type="journal article" date="2015" name="Fish Shellfish Immunol.">
        <title>Early steps in the European eel (Anguilla anguilla)-Vibrio vulnificus interaction in the gills: Role of the RtxA13 toxin.</title>
        <authorList>
            <person name="Callol A."/>
            <person name="Pajuelo D."/>
            <person name="Ebbesson L."/>
            <person name="Teles M."/>
            <person name="MacKenzie S."/>
            <person name="Amaro C."/>
        </authorList>
    </citation>
    <scope>NUCLEOTIDE SEQUENCE</scope>
</reference>
<evidence type="ECO:0000313" key="1">
    <source>
        <dbReference type="EMBL" id="JAH72131.1"/>
    </source>
</evidence>
<sequence length="20" mass="2619">MRPVILYRWEARVMNPRWMN</sequence>
<organism evidence="1">
    <name type="scientific">Anguilla anguilla</name>
    <name type="common">European freshwater eel</name>
    <name type="synonym">Muraena anguilla</name>
    <dbReference type="NCBI Taxonomy" id="7936"/>
    <lineage>
        <taxon>Eukaryota</taxon>
        <taxon>Metazoa</taxon>
        <taxon>Chordata</taxon>
        <taxon>Craniata</taxon>
        <taxon>Vertebrata</taxon>
        <taxon>Euteleostomi</taxon>
        <taxon>Actinopterygii</taxon>
        <taxon>Neopterygii</taxon>
        <taxon>Teleostei</taxon>
        <taxon>Anguilliformes</taxon>
        <taxon>Anguillidae</taxon>
        <taxon>Anguilla</taxon>
    </lineage>
</organism>